<evidence type="ECO:0000256" key="3">
    <source>
        <dbReference type="ARBA" id="ARBA00022692"/>
    </source>
</evidence>
<sequence>MDHHDQAVAVIVARVRRLCHEKQAFRIYGATNPTRKTSFRPDRAVDTSKLSRVLDINLYTKTAIVEPNVSMGHLVKATLTQGLLPPVVPEFPGITVGGAFSGIASDKCGFFDKIVIWIQIVLANGQIVFASRKGNADLFYGAAGSFDPNNDYVDAIQFDKSQGVIITGRLTNAPCRDIKTQRFSRAEDPWFYPMLRKCSTSALHPGKKQFQSPTTSFATTEALSGRQSQSSPTSPPPFNDFTRWATDNFMHTKTLYHQLHENGMAKDNVIQDLALPVSQAQTYMEWLDVDYAIYPLWLCPIWQSQQKCMNPHTPELVVSKNNLNGEERSDSSRELLISIGV</sequence>
<dbReference type="AlphaFoldDB" id="A0AAD9YW59"/>
<evidence type="ECO:0000256" key="1">
    <source>
        <dbReference type="ARBA" id="ARBA00004167"/>
    </source>
</evidence>
<evidence type="ECO:0000256" key="6">
    <source>
        <dbReference type="ARBA" id="ARBA00023136"/>
    </source>
</evidence>
<dbReference type="InterPro" id="IPR006094">
    <property type="entry name" value="Oxid_FAD_bind_N"/>
</dbReference>
<dbReference type="EC" id="1.3.1.72" evidence="2"/>
<organism evidence="9 10">
    <name type="scientific">Lepraria neglecta</name>
    <dbReference type="NCBI Taxonomy" id="209136"/>
    <lineage>
        <taxon>Eukaryota</taxon>
        <taxon>Fungi</taxon>
        <taxon>Dikarya</taxon>
        <taxon>Ascomycota</taxon>
        <taxon>Pezizomycotina</taxon>
        <taxon>Lecanoromycetes</taxon>
        <taxon>OSLEUM clade</taxon>
        <taxon>Lecanoromycetidae</taxon>
        <taxon>Lecanorales</taxon>
        <taxon>Lecanorineae</taxon>
        <taxon>Stereocaulaceae</taxon>
        <taxon>Lepraria</taxon>
    </lineage>
</organism>
<feature type="domain" description="FAD-binding PCMH-type" evidence="8">
    <location>
        <begin position="1"/>
        <end position="175"/>
    </location>
</feature>
<feature type="region of interest" description="Disordered" evidence="7">
    <location>
        <begin position="204"/>
        <end position="239"/>
    </location>
</feature>
<dbReference type="GO" id="GO:0000246">
    <property type="term" value="F:Delta24(24-1) sterol reductase activity"/>
    <property type="evidence" value="ECO:0007669"/>
    <property type="project" value="TreeGrafter"/>
</dbReference>
<dbReference type="InterPro" id="IPR040165">
    <property type="entry name" value="Diminuto-like"/>
</dbReference>
<evidence type="ECO:0000256" key="5">
    <source>
        <dbReference type="ARBA" id="ARBA00023002"/>
    </source>
</evidence>
<dbReference type="InterPro" id="IPR016166">
    <property type="entry name" value="FAD-bd_PCMH"/>
</dbReference>
<dbReference type="InterPro" id="IPR016169">
    <property type="entry name" value="FAD-bd_PCMH_sub2"/>
</dbReference>
<evidence type="ECO:0000256" key="7">
    <source>
        <dbReference type="SAM" id="MobiDB-lite"/>
    </source>
</evidence>
<keyword evidence="5" id="KW-0560">Oxidoreductase</keyword>
<proteinExistence type="predicted"/>
<reference evidence="9" key="1">
    <citation type="submission" date="2022-11" db="EMBL/GenBank/DDBJ databases">
        <title>Chromosomal genome sequence assembly and mating type (MAT) locus characterization of the leprose asexual lichenized fungus Lepraria neglecta (Nyl.) Erichsen.</title>
        <authorList>
            <person name="Allen J.L."/>
            <person name="Pfeffer B."/>
        </authorList>
    </citation>
    <scope>NUCLEOTIDE SEQUENCE</scope>
    <source>
        <strain evidence="9">Allen 5258</strain>
    </source>
</reference>
<name>A0AAD9YW59_9LECA</name>
<keyword evidence="4" id="KW-1133">Transmembrane helix</keyword>
<gene>
    <name evidence="9" type="ORF">OEA41_009820</name>
</gene>
<dbReference type="Gene3D" id="3.30.465.10">
    <property type="match status" value="1"/>
</dbReference>
<evidence type="ECO:0000256" key="2">
    <source>
        <dbReference type="ARBA" id="ARBA00012405"/>
    </source>
</evidence>
<feature type="compositionally biased region" description="Polar residues" evidence="7">
    <location>
        <begin position="209"/>
        <end position="226"/>
    </location>
</feature>
<protein>
    <recommendedName>
        <fullName evidence="2">Delta(24)-sterol reductase</fullName>
        <ecNumber evidence="2">1.3.1.72</ecNumber>
    </recommendedName>
</protein>
<dbReference type="PROSITE" id="PS51387">
    <property type="entry name" value="FAD_PCMH"/>
    <property type="match status" value="1"/>
</dbReference>
<dbReference type="GO" id="GO:0005737">
    <property type="term" value="C:cytoplasm"/>
    <property type="evidence" value="ECO:0007669"/>
    <property type="project" value="TreeGrafter"/>
</dbReference>
<keyword evidence="6" id="KW-0472">Membrane</keyword>
<keyword evidence="10" id="KW-1185">Reference proteome</keyword>
<dbReference type="Proteomes" id="UP001276659">
    <property type="component" value="Unassembled WGS sequence"/>
</dbReference>
<dbReference type="Pfam" id="PF01565">
    <property type="entry name" value="FAD_binding_4"/>
    <property type="match status" value="1"/>
</dbReference>
<evidence type="ECO:0000313" key="10">
    <source>
        <dbReference type="Proteomes" id="UP001276659"/>
    </source>
</evidence>
<dbReference type="GO" id="GO:0050614">
    <property type="term" value="F:Delta24-sterol reductase activity"/>
    <property type="evidence" value="ECO:0007669"/>
    <property type="project" value="UniProtKB-EC"/>
</dbReference>
<evidence type="ECO:0000313" key="9">
    <source>
        <dbReference type="EMBL" id="KAK3166695.1"/>
    </source>
</evidence>
<comment type="subcellular location">
    <subcellularLocation>
        <location evidence="1">Membrane</location>
        <topology evidence="1">Single-pass membrane protein</topology>
    </subcellularLocation>
</comment>
<dbReference type="SUPFAM" id="SSF56176">
    <property type="entry name" value="FAD-binding/transporter-associated domain-like"/>
    <property type="match status" value="1"/>
</dbReference>
<comment type="caution">
    <text evidence="9">The sequence shown here is derived from an EMBL/GenBank/DDBJ whole genome shotgun (WGS) entry which is preliminary data.</text>
</comment>
<dbReference type="GO" id="GO:0016020">
    <property type="term" value="C:membrane"/>
    <property type="evidence" value="ECO:0007669"/>
    <property type="project" value="UniProtKB-SubCell"/>
</dbReference>
<dbReference type="EMBL" id="JASNWA010000011">
    <property type="protein sequence ID" value="KAK3166695.1"/>
    <property type="molecule type" value="Genomic_DNA"/>
</dbReference>
<evidence type="ECO:0000256" key="4">
    <source>
        <dbReference type="ARBA" id="ARBA00022989"/>
    </source>
</evidence>
<dbReference type="PANTHER" id="PTHR10801">
    <property type="entry name" value="24-DEHYDROCHOLESTEROL REDUCTASE"/>
    <property type="match status" value="1"/>
</dbReference>
<dbReference type="PANTHER" id="PTHR10801:SF0">
    <property type="entry name" value="DELTA(24)-STEROL REDUCTASE"/>
    <property type="match status" value="1"/>
</dbReference>
<dbReference type="GO" id="GO:0008202">
    <property type="term" value="P:steroid metabolic process"/>
    <property type="evidence" value="ECO:0007669"/>
    <property type="project" value="TreeGrafter"/>
</dbReference>
<evidence type="ECO:0000259" key="8">
    <source>
        <dbReference type="PROSITE" id="PS51387"/>
    </source>
</evidence>
<dbReference type="GO" id="GO:0071949">
    <property type="term" value="F:FAD binding"/>
    <property type="evidence" value="ECO:0007669"/>
    <property type="project" value="InterPro"/>
</dbReference>
<dbReference type="InterPro" id="IPR036318">
    <property type="entry name" value="FAD-bd_PCMH-like_sf"/>
</dbReference>
<accession>A0AAD9YW59</accession>
<keyword evidence="3" id="KW-0812">Transmembrane</keyword>